<protein>
    <submittedName>
        <fullName evidence="1">Uncharacterized protein</fullName>
    </submittedName>
</protein>
<dbReference type="AlphaFoldDB" id="A0A0E9X7M4"/>
<organism evidence="1">
    <name type="scientific">Anguilla anguilla</name>
    <name type="common">European freshwater eel</name>
    <name type="synonym">Muraena anguilla</name>
    <dbReference type="NCBI Taxonomy" id="7936"/>
    <lineage>
        <taxon>Eukaryota</taxon>
        <taxon>Metazoa</taxon>
        <taxon>Chordata</taxon>
        <taxon>Craniata</taxon>
        <taxon>Vertebrata</taxon>
        <taxon>Euteleostomi</taxon>
        <taxon>Actinopterygii</taxon>
        <taxon>Neopterygii</taxon>
        <taxon>Teleostei</taxon>
        <taxon>Anguilliformes</taxon>
        <taxon>Anguillidae</taxon>
        <taxon>Anguilla</taxon>
    </lineage>
</organism>
<name>A0A0E9X7M4_ANGAN</name>
<accession>A0A0E9X7M4</accession>
<reference evidence="1" key="2">
    <citation type="journal article" date="2015" name="Fish Shellfish Immunol.">
        <title>Early steps in the European eel (Anguilla anguilla)-Vibrio vulnificus interaction in the gills: Role of the RtxA13 toxin.</title>
        <authorList>
            <person name="Callol A."/>
            <person name="Pajuelo D."/>
            <person name="Ebbesson L."/>
            <person name="Teles M."/>
            <person name="MacKenzie S."/>
            <person name="Amaro C."/>
        </authorList>
    </citation>
    <scope>NUCLEOTIDE SEQUENCE</scope>
</reference>
<dbReference type="EMBL" id="GBXM01009958">
    <property type="protein sequence ID" value="JAH98619.1"/>
    <property type="molecule type" value="Transcribed_RNA"/>
</dbReference>
<sequence>MFYLTVAFAEFRRIHQKRENKYMHVIVTNSMNTNYHLGVIERMPFTCMSDLFTSTYKRIKCPFYTKRNCTVSYYSVLKLRRLFSV</sequence>
<proteinExistence type="predicted"/>
<evidence type="ECO:0000313" key="1">
    <source>
        <dbReference type="EMBL" id="JAH98619.1"/>
    </source>
</evidence>
<reference evidence="1" key="1">
    <citation type="submission" date="2014-11" db="EMBL/GenBank/DDBJ databases">
        <authorList>
            <person name="Amaro Gonzalez C."/>
        </authorList>
    </citation>
    <scope>NUCLEOTIDE SEQUENCE</scope>
</reference>